<protein>
    <submittedName>
        <fullName evidence="1">Uncharacterized protein</fullName>
    </submittedName>
</protein>
<name>A0A0F9C5V8_9ZZZZ</name>
<proteinExistence type="predicted"/>
<sequence length="363" mass="40706">ITTYAPSTGTITVNPALSVAVVSSDEYELWKFPSPHTVIDMLDQILKHDVLLSCWSPLSELPDFDMEALNTTDWTDSGATGTKVKGVTALSGYSHLNVAYTADGDYTRTGSIAVHPGDPYYTSILCRPNVDGTFTLQIYDVTNSAVIDSITLTKLYPGRLWLSWNAPATCEQVQVRLVGSANSINADWDDLVFYPMEAHSIALPWWVKNENQIIRVYQLKVGEVEDNVKPPELRGSEFKDYIIQDSAFGSGQLRLVMKNRTSVPEGLFIVGARNETVYADNTLDVKLIDENYLLALLANKVFEYLSQLTRTGVLDTAWITERAQHWERKAQRETEIQMTRMMNIDLGQAEMGKFIDPELRYGS</sequence>
<evidence type="ECO:0000313" key="1">
    <source>
        <dbReference type="EMBL" id="KKL44574.1"/>
    </source>
</evidence>
<gene>
    <name evidence="1" type="ORF">LCGC14_2364310</name>
</gene>
<comment type="caution">
    <text evidence="1">The sequence shown here is derived from an EMBL/GenBank/DDBJ whole genome shotgun (WGS) entry which is preliminary data.</text>
</comment>
<organism evidence="1">
    <name type="scientific">marine sediment metagenome</name>
    <dbReference type="NCBI Taxonomy" id="412755"/>
    <lineage>
        <taxon>unclassified sequences</taxon>
        <taxon>metagenomes</taxon>
        <taxon>ecological metagenomes</taxon>
    </lineage>
</organism>
<dbReference type="AlphaFoldDB" id="A0A0F9C5V8"/>
<accession>A0A0F9C5V8</accession>
<reference evidence="1" key="1">
    <citation type="journal article" date="2015" name="Nature">
        <title>Complex archaea that bridge the gap between prokaryotes and eukaryotes.</title>
        <authorList>
            <person name="Spang A."/>
            <person name="Saw J.H."/>
            <person name="Jorgensen S.L."/>
            <person name="Zaremba-Niedzwiedzka K."/>
            <person name="Martijn J."/>
            <person name="Lind A.E."/>
            <person name="van Eijk R."/>
            <person name="Schleper C."/>
            <person name="Guy L."/>
            <person name="Ettema T.J."/>
        </authorList>
    </citation>
    <scope>NUCLEOTIDE SEQUENCE</scope>
</reference>
<dbReference type="EMBL" id="LAZR01034708">
    <property type="protein sequence ID" value="KKL44574.1"/>
    <property type="molecule type" value="Genomic_DNA"/>
</dbReference>
<feature type="non-terminal residue" evidence="1">
    <location>
        <position position="1"/>
    </location>
</feature>